<dbReference type="KEGG" id="pter:C2L65_03650"/>
<evidence type="ECO:0000259" key="13">
    <source>
        <dbReference type="Pfam" id="PF01433"/>
    </source>
</evidence>
<evidence type="ECO:0000256" key="12">
    <source>
        <dbReference type="NCBIfam" id="TIGR02414"/>
    </source>
</evidence>
<dbReference type="GO" id="GO:0008237">
    <property type="term" value="F:metallopeptidase activity"/>
    <property type="evidence" value="ECO:0007669"/>
    <property type="project" value="UniProtKB-UniRule"/>
</dbReference>
<dbReference type="Proteomes" id="UP000243502">
    <property type="component" value="Chromosome 1"/>
</dbReference>
<dbReference type="FunFam" id="2.60.40.1840:FF:000001">
    <property type="entry name" value="Aminopeptidase N"/>
    <property type="match status" value="1"/>
</dbReference>
<dbReference type="InterPro" id="IPR037144">
    <property type="entry name" value="Peptidase_M1_pepN_C_sf"/>
</dbReference>
<dbReference type="Gene3D" id="1.10.390.10">
    <property type="entry name" value="Neutral Protease Domain 2"/>
    <property type="match status" value="1"/>
</dbReference>
<evidence type="ECO:0000256" key="2">
    <source>
        <dbReference type="ARBA" id="ARBA00001947"/>
    </source>
</evidence>
<dbReference type="Gene3D" id="3.30.2010.30">
    <property type="match status" value="1"/>
</dbReference>
<gene>
    <name evidence="17" type="ORF">C2L65_03650</name>
</gene>
<accession>A0A2I8EGR7</accession>
<evidence type="ECO:0000259" key="16">
    <source>
        <dbReference type="Pfam" id="PF17900"/>
    </source>
</evidence>
<evidence type="ECO:0000256" key="10">
    <source>
        <dbReference type="ARBA" id="ARBA00022833"/>
    </source>
</evidence>
<evidence type="ECO:0000259" key="15">
    <source>
        <dbReference type="Pfam" id="PF17432"/>
    </source>
</evidence>
<feature type="domain" description="Peptidase M1 alanyl aminopeptidase Ig-like fold" evidence="14">
    <location>
        <begin position="458"/>
        <end position="567"/>
    </location>
</feature>
<organism evidence="17 18">
    <name type="scientific">Paraburkholderia terrae</name>
    <dbReference type="NCBI Taxonomy" id="311230"/>
    <lineage>
        <taxon>Bacteria</taxon>
        <taxon>Pseudomonadati</taxon>
        <taxon>Pseudomonadota</taxon>
        <taxon>Betaproteobacteria</taxon>
        <taxon>Burkholderiales</taxon>
        <taxon>Burkholderiaceae</taxon>
        <taxon>Paraburkholderia</taxon>
    </lineage>
</organism>
<dbReference type="SUPFAM" id="SSF63737">
    <property type="entry name" value="Leukotriene A4 hydrolase N-terminal domain"/>
    <property type="match status" value="1"/>
</dbReference>
<name>A0A2I8EGR7_9BURK</name>
<dbReference type="GO" id="GO:0016285">
    <property type="term" value="F:alanyl aminopeptidase activity"/>
    <property type="evidence" value="ECO:0007669"/>
    <property type="project" value="UniProtKB-EC"/>
</dbReference>
<dbReference type="GO" id="GO:0008270">
    <property type="term" value="F:zinc ion binding"/>
    <property type="evidence" value="ECO:0007669"/>
    <property type="project" value="InterPro"/>
</dbReference>
<dbReference type="InterPro" id="IPR014782">
    <property type="entry name" value="Peptidase_M1_dom"/>
</dbReference>
<dbReference type="FunFam" id="3.30.2010.30:FF:000002">
    <property type="entry name" value="Putative aminopeptidase N"/>
    <property type="match status" value="1"/>
</dbReference>
<keyword evidence="6 17" id="KW-0031">Aminopeptidase</keyword>
<evidence type="ECO:0000256" key="8">
    <source>
        <dbReference type="ARBA" id="ARBA00022723"/>
    </source>
</evidence>
<comment type="cofactor">
    <cofactor evidence="2">
        <name>Zn(2+)</name>
        <dbReference type="ChEBI" id="CHEBI:29105"/>
    </cofactor>
</comment>
<dbReference type="InterPro" id="IPR038438">
    <property type="entry name" value="PepN_Ig-like_sf"/>
</dbReference>
<dbReference type="InterPro" id="IPR045357">
    <property type="entry name" value="Aminopeptidase_N-like_N"/>
</dbReference>
<dbReference type="PRINTS" id="PR00756">
    <property type="entry name" value="ALADIPTASE"/>
</dbReference>
<keyword evidence="8" id="KW-0479">Metal-binding</keyword>
<dbReference type="Pfam" id="PF17900">
    <property type="entry name" value="Peptidase_M1_N"/>
    <property type="match status" value="1"/>
</dbReference>
<keyword evidence="7" id="KW-0645">Protease</keyword>
<dbReference type="SUPFAM" id="SSF55486">
    <property type="entry name" value="Metalloproteases ('zincins'), catalytic domain"/>
    <property type="match status" value="1"/>
</dbReference>
<evidence type="ECO:0000256" key="9">
    <source>
        <dbReference type="ARBA" id="ARBA00022801"/>
    </source>
</evidence>
<evidence type="ECO:0000256" key="5">
    <source>
        <dbReference type="ARBA" id="ARBA00015611"/>
    </source>
</evidence>
<comment type="similarity">
    <text evidence="3">Belongs to the peptidase M1 family.</text>
</comment>
<dbReference type="FunFam" id="1.10.390.10:FF:000002">
    <property type="entry name" value="Aminopeptidase N"/>
    <property type="match status" value="1"/>
</dbReference>
<evidence type="ECO:0000256" key="4">
    <source>
        <dbReference type="ARBA" id="ARBA00012564"/>
    </source>
</evidence>
<feature type="domain" description="Aminopeptidase N-like N-terminal" evidence="16">
    <location>
        <begin position="88"/>
        <end position="190"/>
    </location>
</feature>
<dbReference type="RefSeq" id="WP_042313226.1">
    <property type="nucleotide sequence ID" value="NZ_CP026111.1"/>
</dbReference>
<evidence type="ECO:0000259" key="14">
    <source>
        <dbReference type="Pfam" id="PF11940"/>
    </source>
</evidence>
<keyword evidence="9" id="KW-0378">Hydrolase</keyword>
<dbReference type="PANTHER" id="PTHR46322:SF1">
    <property type="entry name" value="PUROMYCIN-SENSITIVE AMINOPEPTIDASE"/>
    <property type="match status" value="1"/>
</dbReference>
<evidence type="ECO:0000256" key="1">
    <source>
        <dbReference type="ARBA" id="ARBA00000098"/>
    </source>
</evidence>
<dbReference type="Pfam" id="PF01433">
    <property type="entry name" value="Peptidase_M1"/>
    <property type="match status" value="1"/>
</dbReference>
<dbReference type="GO" id="GO:0006508">
    <property type="term" value="P:proteolysis"/>
    <property type="evidence" value="ECO:0007669"/>
    <property type="project" value="UniProtKB-UniRule"/>
</dbReference>
<dbReference type="CDD" id="cd09600">
    <property type="entry name" value="M1_APN"/>
    <property type="match status" value="1"/>
</dbReference>
<dbReference type="Pfam" id="PF17432">
    <property type="entry name" value="DUF3458_C"/>
    <property type="match status" value="1"/>
</dbReference>
<dbReference type="AlphaFoldDB" id="A0A2I8EGR7"/>
<comment type="catalytic activity">
    <reaction evidence="1">
        <text>Release of an N-terminal amino acid, Xaa-|-Yaa- from a peptide, amide or arylamide. Xaa is preferably Ala, but may be most amino acids including Pro (slow action). When a terminal hydrophobic residue is followed by a prolyl residue, the two may be released as an intact Xaa-Pro dipeptide.</text>
        <dbReference type="EC" id="3.4.11.2"/>
    </reaction>
</comment>
<evidence type="ECO:0000256" key="6">
    <source>
        <dbReference type="ARBA" id="ARBA00022438"/>
    </source>
</evidence>
<evidence type="ECO:0000256" key="3">
    <source>
        <dbReference type="ARBA" id="ARBA00010136"/>
    </source>
</evidence>
<dbReference type="PANTHER" id="PTHR46322">
    <property type="entry name" value="PUROMYCIN-SENSITIVE AMINOPEPTIDASE"/>
    <property type="match status" value="1"/>
</dbReference>
<feature type="domain" description="Peptidase M1 alanyl aminopeptidase C-terminal" evidence="15">
    <location>
        <begin position="571"/>
        <end position="900"/>
    </location>
</feature>
<dbReference type="OrthoDB" id="100605at2"/>
<dbReference type="EMBL" id="CP026111">
    <property type="protein sequence ID" value="AUT58793.1"/>
    <property type="molecule type" value="Genomic_DNA"/>
</dbReference>
<evidence type="ECO:0000256" key="7">
    <source>
        <dbReference type="ARBA" id="ARBA00022670"/>
    </source>
</evidence>
<dbReference type="Gene3D" id="1.25.50.10">
    <property type="entry name" value="Peptidase M1, alanyl aminopeptidase, C-terminal domain"/>
    <property type="match status" value="1"/>
</dbReference>
<dbReference type="Gene3D" id="2.60.40.1840">
    <property type="match status" value="1"/>
</dbReference>
<dbReference type="InterPro" id="IPR012779">
    <property type="entry name" value="Peptidase_M1_pepN"/>
</dbReference>
<dbReference type="InterPro" id="IPR035414">
    <property type="entry name" value="Peptidase_M1_pepN_Ig-like"/>
</dbReference>
<dbReference type="InterPro" id="IPR042097">
    <property type="entry name" value="Aminopeptidase_N-like_N_sf"/>
</dbReference>
<proteinExistence type="inferred from homology"/>
<reference evidence="17 18" key="1">
    <citation type="submission" date="2018-01" db="EMBL/GenBank/DDBJ databases">
        <title>Species boundaries and ecological features among Paraburkholderia terrae DSMZ17804T, P. hospita DSMZ17164T and P. caribensis DSMZ13236T.</title>
        <authorList>
            <person name="Pratama A.A."/>
        </authorList>
    </citation>
    <scope>NUCLEOTIDE SEQUENCE [LARGE SCALE GENOMIC DNA]</scope>
    <source>
        <strain evidence="17 18">DSM 17804</strain>
    </source>
</reference>
<dbReference type="InterPro" id="IPR027268">
    <property type="entry name" value="Peptidase_M4/M1_CTD_sf"/>
</dbReference>
<keyword evidence="10" id="KW-0862">Zinc</keyword>
<protein>
    <recommendedName>
        <fullName evidence="5 12">Aminopeptidase N</fullName>
        <ecNumber evidence="4 12">3.4.11.2</ecNumber>
    </recommendedName>
</protein>
<dbReference type="Pfam" id="PF11940">
    <property type="entry name" value="DUF3458"/>
    <property type="match status" value="1"/>
</dbReference>
<sequence>MADTETPQVIRRADYAPPAFLIDTVALEFDLVPERTVVRNTMRIRRNPDAVRATHLELMGEALQFVEASIDGKPYANVHAHEHGLTVDNVPDSFELTLTGICNAAANTTLSGLYVSSGNFFTQCEAEGFRRITWFLDRPDVMATYTVTLRADKAAYPVLLSNGNLLEQGDLPDGRHFARWEDPFRKPSYLFALVAGKLVALEERVKSGSGKEKLLQVWVEPHDLDKTRHAMDSLIHSIRWDEERFGLELDLDRFMIVAVSDFNMGAMENKGLNIFNTKYVLANPETATDTDFSNIEAVVGHEYFHNWTGNRVTCRDWFQLSLKEGLTVFRDQEFSADMASGGSTVENQAARATKRIEDVRVLRQMQFAEDAGPMAHPVRPESYVEINNFYTMTVYEKGSEVVRMYQTLFGREGFRRGMDLYFKRHDGEAVTCDDFRHAMADANGRDLAQYERWYSQAGTPRITVDTHYDASQKRYTVTLTQGYGDAAAAARDTQKGPLLIPFAIGLIGDDGNDMPLRLEGEALASPHTTRVLEFTEKEQSFTFVDVAEKPLPSLLRNFSAPVVVEYDYTADELAFLLAHDSDPFNRWEAGQRLATRELLTLAELAATGKALELDDTVVAAFGRVLNDETLSPAFRELALMLPSEAYLAEQMDESNPAAVHSARQFVRKRLASALKGDWLAVFERHQTPGAYEPTPEAGGHRALKNLALAYLAELDDPADAVRLAKAQYDAANNMTDRASALSALLTAAASNGGAAATDALDDFYRRFENEPLVIDKWFALQAMQRGTKARPVIEIVRKLMAHPAFTLKNPNRARSLIFSFCSANPAQFHAADGSGYAFWAEQVIALDALNPQVAARLARALELWRRFTPALRDQMRAALEKVAAQAKSRDVREIVEKALA</sequence>
<keyword evidence="11" id="KW-0482">Metalloprotease</keyword>
<dbReference type="EC" id="3.4.11.2" evidence="4 12"/>
<dbReference type="Gene3D" id="2.60.40.1730">
    <property type="entry name" value="tricorn interacting facor f3 domain"/>
    <property type="match status" value="1"/>
</dbReference>
<dbReference type="InterPro" id="IPR024601">
    <property type="entry name" value="Peptidase_M1_pepN_C"/>
</dbReference>
<evidence type="ECO:0000313" key="17">
    <source>
        <dbReference type="EMBL" id="AUT58793.1"/>
    </source>
</evidence>
<evidence type="ECO:0000256" key="11">
    <source>
        <dbReference type="ARBA" id="ARBA00023049"/>
    </source>
</evidence>
<dbReference type="InterPro" id="IPR001930">
    <property type="entry name" value="Peptidase_M1"/>
</dbReference>
<evidence type="ECO:0000313" key="18">
    <source>
        <dbReference type="Proteomes" id="UP000243502"/>
    </source>
</evidence>
<dbReference type="NCBIfam" id="TIGR02414">
    <property type="entry name" value="pepN_proteo"/>
    <property type="match status" value="1"/>
</dbReference>
<feature type="domain" description="Peptidase M1 membrane alanine aminopeptidase" evidence="13">
    <location>
        <begin position="230"/>
        <end position="450"/>
    </location>
</feature>